<evidence type="ECO:0000256" key="1">
    <source>
        <dbReference type="SAM" id="MobiDB-lite"/>
    </source>
</evidence>
<dbReference type="Proteomes" id="UP001594351">
    <property type="component" value="Unassembled WGS sequence"/>
</dbReference>
<evidence type="ECO:0000313" key="2">
    <source>
        <dbReference type="EMBL" id="MFC1849755.1"/>
    </source>
</evidence>
<keyword evidence="3" id="KW-1185">Reference proteome</keyword>
<organism evidence="2 3">
    <name type="scientific">candidate division CSSED10-310 bacterium</name>
    <dbReference type="NCBI Taxonomy" id="2855610"/>
    <lineage>
        <taxon>Bacteria</taxon>
        <taxon>Bacteria division CSSED10-310</taxon>
    </lineage>
</organism>
<sequence length="210" mass="24067">MGIPEDLVLLEKNIEKLKFEYDQYFQGVIKIPPHTIKAAVDRLIRKYQSTQISNSALRFRYQNLVYRYNSLGELWNRRLRMKEEGIMIGAPQRVASYFQAPPVTPEPDPKAPKTKKDQKKPRPKVAAKKEFTATTRDPHQETEIVSAIYKQYMKAQSDSGQPVKRVSQDGFQKLIAKQVAAIKKSHKCSAVNFSVKIHDGEVKLKAKPVK</sequence>
<feature type="region of interest" description="Disordered" evidence="1">
    <location>
        <begin position="99"/>
        <end position="137"/>
    </location>
</feature>
<reference evidence="2 3" key="1">
    <citation type="submission" date="2024-09" db="EMBL/GenBank/DDBJ databases">
        <title>Laminarin stimulates single cell rates of sulfate reduction while oxygen inhibits transcriptomic activity in coastal marine sediment.</title>
        <authorList>
            <person name="Lindsay M."/>
            <person name="Orcutt B."/>
            <person name="Emerson D."/>
            <person name="Stepanauskas R."/>
            <person name="D'Angelo T."/>
        </authorList>
    </citation>
    <scope>NUCLEOTIDE SEQUENCE [LARGE SCALE GENOMIC DNA]</scope>
    <source>
        <strain evidence="2">SAG AM-311-K15</strain>
    </source>
</reference>
<comment type="caution">
    <text evidence="2">The sequence shown here is derived from an EMBL/GenBank/DDBJ whole genome shotgun (WGS) entry which is preliminary data.</text>
</comment>
<gene>
    <name evidence="2" type="ORF">ACFL27_06060</name>
</gene>
<dbReference type="EMBL" id="JBHPBY010000057">
    <property type="protein sequence ID" value="MFC1849755.1"/>
    <property type="molecule type" value="Genomic_DNA"/>
</dbReference>
<proteinExistence type="predicted"/>
<dbReference type="NCBIfam" id="NF041621">
    <property type="entry name" value="MXAN_5187_C_dom"/>
    <property type="match status" value="1"/>
</dbReference>
<name>A0ABV6YU79_UNCC1</name>
<feature type="compositionally biased region" description="Basic and acidic residues" evidence="1">
    <location>
        <begin position="127"/>
        <end position="137"/>
    </location>
</feature>
<protein>
    <submittedName>
        <fullName evidence="2">MXAN_5187 C-terminal domain-containing protein</fullName>
    </submittedName>
</protein>
<evidence type="ECO:0000313" key="3">
    <source>
        <dbReference type="Proteomes" id="UP001594351"/>
    </source>
</evidence>
<accession>A0ABV6YU79</accession>
<feature type="compositionally biased region" description="Basic residues" evidence="1">
    <location>
        <begin position="116"/>
        <end position="126"/>
    </location>
</feature>